<dbReference type="AlphaFoldDB" id="A0A916S741"/>
<name>A0A916S741_9HYPH</name>
<evidence type="ECO:0000313" key="2">
    <source>
        <dbReference type="Proteomes" id="UP000646478"/>
    </source>
</evidence>
<accession>A0A916S741</accession>
<sequence>MVMVVLDEFFDFLPGVCATFPDKRKGGDVIYSMADIGMAGFALFFMQSESFLAHQRSLEARLKTSNCQGLFGMRKIPTDNHIRSMLDPVPPHLLQPVFDHVMSALRSRGA</sequence>
<protein>
    <recommendedName>
        <fullName evidence="3">Transposase</fullName>
    </recommendedName>
</protein>
<comment type="caution">
    <text evidence="1">The sequence shown here is derived from an EMBL/GenBank/DDBJ whole genome shotgun (WGS) entry which is preliminary data.</text>
</comment>
<organism evidence="1 2">
    <name type="scientific">Brucella endophytica</name>
    <dbReference type="NCBI Taxonomy" id="1963359"/>
    <lineage>
        <taxon>Bacteria</taxon>
        <taxon>Pseudomonadati</taxon>
        <taxon>Pseudomonadota</taxon>
        <taxon>Alphaproteobacteria</taxon>
        <taxon>Hyphomicrobiales</taxon>
        <taxon>Brucellaceae</taxon>
        <taxon>Brucella/Ochrobactrum group</taxon>
        <taxon>Brucella</taxon>
    </lineage>
</organism>
<keyword evidence="2" id="KW-1185">Reference proteome</keyword>
<dbReference type="RefSeq" id="WP_188822529.1">
    <property type="nucleotide sequence ID" value="NZ_BMHH01000004.1"/>
</dbReference>
<gene>
    <name evidence="1" type="ORF">GCM10011491_12220</name>
</gene>
<evidence type="ECO:0008006" key="3">
    <source>
        <dbReference type="Google" id="ProtNLM"/>
    </source>
</evidence>
<dbReference type="EMBL" id="BMHH01000004">
    <property type="protein sequence ID" value="GGA86168.1"/>
    <property type="molecule type" value="Genomic_DNA"/>
</dbReference>
<proteinExistence type="predicted"/>
<reference evidence="1" key="1">
    <citation type="journal article" date="2014" name="Int. J. Syst. Evol. Microbiol.">
        <title>Complete genome sequence of Corynebacterium casei LMG S-19264T (=DSM 44701T), isolated from a smear-ripened cheese.</title>
        <authorList>
            <consortium name="US DOE Joint Genome Institute (JGI-PGF)"/>
            <person name="Walter F."/>
            <person name="Albersmeier A."/>
            <person name="Kalinowski J."/>
            <person name="Ruckert C."/>
        </authorList>
    </citation>
    <scope>NUCLEOTIDE SEQUENCE</scope>
    <source>
        <strain evidence="1">CGMCC 1.15082</strain>
    </source>
</reference>
<reference evidence="1" key="2">
    <citation type="submission" date="2020-09" db="EMBL/GenBank/DDBJ databases">
        <authorList>
            <person name="Sun Q."/>
            <person name="Zhou Y."/>
        </authorList>
    </citation>
    <scope>NUCLEOTIDE SEQUENCE</scope>
    <source>
        <strain evidence="1">CGMCC 1.15082</strain>
    </source>
</reference>
<dbReference type="Proteomes" id="UP000646478">
    <property type="component" value="Unassembled WGS sequence"/>
</dbReference>
<evidence type="ECO:0000313" key="1">
    <source>
        <dbReference type="EMBL" id="GGA86168.1"/>
    </source>
</evidence>